<gene>
    <name evidence="2" type="ORF">HINF_LOCUS48063</name>
    <name evidence="1" type="ORF">HINF_LOCUS59707</name>
</gene>
<dbReference type="EMBL" id="CAXDID020000219">
    <property type="protein sequence ID" value="CAL6058173.1"/>
    <property type="molecule type" value="Genomic_DNA"/>
</dbReference>
<dbReference type="Proteomes" id="UP001642409">
    <property type="component" value="Unassembled WGS sequence"/>
</dbReference>
<protein>
    <submittedName>
        <fullName evidence="2">Hypothetical_protein</fullName>
    </submittedName>
</protein>
<organism evidence="1">
    <name type="scientific">Hexamita inflata</name>
    <dbReference type="NCBI Taxonomy" id="28002"/>
    <lineage>
        <taxon>Eukaryota</taxon>
        <taxon>Metamonada</taxon>
        <taxon>Diplomonadida</taxon>
        <taxon>Hexamitidae</taxon>
        <taxon>Hexamitinae</taxon>
        <taxon>Hexamita</taxon>
    </lineage>
</organism>
<accession>A0AA86RFP4</accession>
<evidence type="ECO:0000313" key="2">
    <source>
        <dbReference type="EMBL" id="CAL6058173.1"/>
    </source>
</evidence>
<evidence type="ECO:0000313" key="1">
    <source>
        <dbReference type="EMBL" id="CAI9972062.1"/>
    </source>
</evidence>
<comment type="caution">
    <text evidence="1">The sequence shown here is derived from an EMBL/GenBank/DDBJ whole genome shotgun (WGS) entry which is preliminary data.</text>
</comment>
<keyword evidence="3" id="KW-1185">Reference proteome</keyword>
<sequence>MRSSSQNDQEYLINQDNGDIMTVNNKKLKQNMLQMDNEGNLLVNCDQTSDGFRATQQIRMKTRKIINPNLRQSPILQQKIGNSIQLQKQQLCLADLAPVEDNITYAKQMAPIGLKMSPKAPINQQKPLKQLKTEAYSHVSVPDQSAERKSDAIRQAQTVLKILEPRLHQQEEYKNPDIESYYIKRQVELQRIECLNAAMSVSEILEIQKQFDQLSAQIKLIDFKPVNIDSEQLNTLNELKVTNQILLVSNDRILNVKPESASFSLEQIQNDFKTFLNEQIPPQIQSILTDLSIQQFNDPFKRLQPVQYSCANYSDAKQLQQIQQNLKAPNINQFDLLLKLEQFLTIQHVLNTNSIQFRQFQIQLVSKETDQRILREQIAKQIKIAHSHIQEDKNYVLIEEKFKKLLQQADDFTQLEKIIKDRELELGL</sequence>
<dbReference type="EMBL" id="CATOUU010001103">
    <property type="protein sequence ID" value="CAI9972062.1"/>
    <property type="molecule type" value="Genomic_DNA"/>
</dbReference>
<name>A0AA86RFP4_9EUKA</name>
<reference evidence="2 3" key="2">
    <citation type="submission" date="2024-07" db="EMBL/GenBank/DDBJ databases">
        <authorList>
            <person name="Akdeniz Z."/>
        </authorList>
    </citation>
    <scope>NUCLEOTIDE SEQUENCE [LARGE SCALE GENOMIC DNA]</scope>
</reference>
<reference evidence="1" key="1">
    <citation type="submission" date="2023-06" db="EMBL/GenBank/DDBJ databases">
        <authorList>
            <person name="Kurt Z."/>
        </authorList>
    </citation>
    <scope>NUCLEOTIDE SEQUENCE</scope>
</reference>
<proteinExistence type="predicted"/>
<evidence type="ECO:0000313" key="3">
    <source>
        <dbReference type="Proteomes" id="UP001642409"/>
    </source>
</evidence>
<dbReference type="AlphaFoldDB" id="A0AA86RFP4"/>